<gene>
    <name evidence="2" type="ORF">NQZ67_10530</name>
</gene>
<sequence length="63" mass="6750">MAGDTLKEREGRLKLERGQQDAPSGEGGAANAEAAEPLGPPHANEHWKALYARISEVTAALRR</sequence>
<proteinExistence type="predicted"/>
<accession>A0A9X2MQC8</accession>
<evidence type="ECO:0000313" key="2">
    <source>
        <dbReference type="EMBL" id="MCR2804317.1"/>
    </source>
</evidence>
<reference evidence="2" key="1">
    <citation type="submission" date="2022-08" db="EMBL/GenBank/DDBJ databases">
        <title>The genomic sequence of strain Paenibacillus sp. SCIV0701.</title>
        <authorList>
            <person name="Zhao H."/>
        </authorList>
    </citation>
    <scope>NUCLEOTIDE SEQUENCE</scope>
    <source>
        <strain evidence="2">SCIV0701</strain>
    </source>
</reference>
<dbReference type="RefSeq" id="WP_257445245.1">
    <property type="nucleotide sequence ID" value="NZ_JANIPJ010000006.1"/>
</dbReference>
<dbReference type="Proteomes" id="UP001141950">
    <property type="component" value="Unassembled WGS sequence"/>
</dbReference>
<dbReference type="AlphaFoldDB" id="A0A9X2MQC8"/>
<evidence type="ECO:0000256" key="1">
    <source>
        <dbReference type="SAM" id="MobiDB-lite"/>
    </source>
</evidence>
<name>A0A9X2MQC8_9BACL</name>
<organism evidence="2 3">
    <name type="scientific">Paenibacillus soyae</name>
    <dbReference type="NCBI Taxonomy" id="2969249"/>
    <lineage>
        <taxon>Bacteria</taxon>
        <taxon>Bacillati</taxon>
        <taxon>Bacillota</taxon>
        <taxon>Bacilli</taxon>
        <taxon>Bacillales</taxon>
        <taxon>Paenibacillaceae</taxon>
        <taxon>Paenibacillus</taxon>
    </lineage>
</organism>
<evidence type="ECO:0000313" key="3">
    <source>
        <dbReference type="Proteomes" id="UP001141950"/>
    </source>
</evidence>
<comment type="caution">
    <text evidence="2">The sequence shown here is derived from an EMBL/GenBank/DDBJ whole genome shotgun (WGS) entry which is preliminary data.</text>
</comment>
<protein>
    <submittedName>
        <fullName evidence="2">Uncharacterized protein</fullName>
    </submittedName>
</protein>
<feature type="region of interest" description="Disordered" evidence="1">
    <location>
        <begin position="1"/>
        <end position="43"/>
    </location>
</feature>
<dbReference type="EMBL" id="JANIPJ010000006">
    <property type="protein sequence ID" value="MCR2804317.1"/>
    <property type="molecule type" value="Genomic_DNA"/>
</dbReference>
<keyword evidence="3" id="KW-1185">Reference proteome</keyword>
<feature type="compositionally biased region" description="Basic and acidic residues" evidence="1">
    <location>
        <begin position="1"/>
        <end position="19"/>
    </location>
</feature>